<dbReference type="InterPro" id="IPR000182">
    <property type="entry name" value="GNAT_dom"/>
</dbReference>
<dbReference type="OrthoDB" id="9775804at2"/>
<name>A0A1I4LZY5_9HYPH</name>
<protein>
    <submittedName>
        <fullName evidence="2">Acetyltransferase (GNAT) domain-containing protein</fullName>
    </submittedName>
</protein>
<dbReference type="PROSITE" id="PS51186">
    <property type="entry name" value="GNAT"/>
    <property type="match status" value="1"/>
</dbReference>
<dbReference type="Pfam" id="PF13673">
    <property type="entry name" value="Acetyltransf_10"/>
    <property type="match status" value="1"/>
</dbReference>
<evidence type="ECO:0000313" key="2">
    <source>
        <dbReference type="EMBL" id="SFL96718.1"/>
    </source>
</evidence>
<dbReference type="Proteomes" id="UP000198804">
    <property type="component" value="Unassembled WGS sequence"/>
</dbReference>
<dbReference type="SUPFAM" id="SSF55729">
    <property type="entry name" value="Acyl-CoA N-acyltransferases (Nat)"/>
    <property type="match status" value="1"/>
</dbReference>
<dbReference type="InterPro" id="IPR016181">
    <property type="entry name" value="Acyl_CoA_acyltransferase"/>
</dbReference>
<dbReference type="PANTHER" id="PTHR43233">
    <property type="entry name" value="FAMILY N-ACETYLTRANSFERASE, PUTATIVE (AFU_ORTHOLOGUE AFUA_6G03350)-RELATED"/>
    <property type="match status" value="1"/>
</dbReference>
<dbReference type="Gene3D" id="3.40.630.30">
    <property type="match status" value="1"/>
</dbReference>
<feature type="domain" description="N-acetyltransferase" evidence="1">
    <location>
        <begin position="7"/>
        <end position="137"/>
    </location>
</feature>
<sequence length="137" mass="14545">MAGGAVVYAREPDLGAAEFQAVLVASGLAPRRPAESLDRLGRMLAGADLIVTARIDGRLVGVARTLTDFSFCAYLSDLAVARDVQGLGIGRRLIEETRRAAGPEASVLLTAAPGVEAYYEQIGMPRVAHAFRYDRAV</sequence>
<gene>
    <name evidence="2" type="ORF">SAMN04488125_13334</name>
</gene>
<evidence type="ECO:0000313" key="3">
    <source>
        <dbReference type="Proteomes" id="UP000198804"/>
    </source>
</evidence>
<keyword evidence="3" id="KW-1185">Reference proteome</keyword>
<proteinExistence type="predicted"/>
<dbReference type="STRING" id="414703.SAMN04488125_13334"/>
<dbReference type="InterPro" id="IPR053144">
    <property type="entry name" value="Acetyltransferase_Butenolide"/>
</dbReference>
<dbReference type="RefSeq" id="WP_091951661.1">
    <property type="nucleotide sequence ID" value="NZ_FOSV01000033.1"/>
</dbReference>
<dbReference type="CDD" id="cd04301">
    <property type="entry name" value="NAT_SF"/>
    <property type="match status" value="1"/>
</dbReference>
<evidence type="ECO:0000259" key="1">
    <source>
        <dbReference type="PROSITE" id="PS51186"/>
    </source>
</evidence>
<dbReference type="PANTHER" id="PTHR43233:SF1">
    <property type="entry name" value="FAMILY N-ACETYLTRANSFERASE, PUTATIVE (AFU_ORTHOLOGUE AFUA_6G03350)-RELATED"/>
    <property type="match status" value="1"/>
</dbReference>
<reference evidence="3" key="1">
    <citation type="submission" date="2016-10" db="EMBL/GenBank/DDBJ databases">
        <authorList>
            <person name="Varghese N."/>
            <person name="Submissions S."/>
        </authorList>
    </citation>
    <scope>NUCLEOTIDE SEQUENCE [LARGE SCALE GENOMIC DNA]</scope>
    <source>
        <strain evidence="3">CGMCC 1.6474</strain>
    </source>
</reference>
<dbReference type="GO" id="GO:0016747">
    <property type="term" value="F:acyltransferase activity, transferring groups other than amino-acyl groups"/>
    <property type="evidence" value="ECO:0007669"/>
    <property type="project" value="InterPro"/>
</dbReference>
<dbReference type="AlphaFoldDB" id="A0A1I4LZY5"/>
<accession>A0A1I4LZY5</accession>
<dbReference type="EMBL" id="FOSV01000033">
    <property type="protein sequence ID" value="SFL96718.1"/>
    <property type="molecule type" value="Genomic_DNA"/>
</dbReference>
<organism evidence="2 3">
    <name type="scientific">Methylorubrum salsuginis</name>
    <dbReference type="NCBI Taxonomy" id="414703"/>
    <lineage>
        <taxon>Bacteria</taxon>
        <taxon>Pseudomonadati</taxon>
        <taxon>Pseudomonadota</taxon>
        <taxon>Alphaproteobacteria</taxon>
        <taxon>Hyphomicrobiales</taxon>
        <taxon>Methylobacteriaceae</taxon>
        <taxon>Methylorubrum</taxon>
    </lineage>
</organism>
<keyword evidence="2" id="KW-0808">Transferase</keyword>